<dbReference type="Proteomes" id="UP001597314">
    <property type="component" value="Unassembled WGS sequence"/>
</dbReference>
<keyword evidence="7 9" id="KW-0472">Membrane</keyword>
<keyword evidence="3" id="KW-1003">Cell membrane</keyword>
<comment type="caution">
    <text evidence="11">The sequence shown here is derived from an EMBL/GenBank/DDBJ whole genome shotgun (WGS) entry which is preliminary data.</text>
</comment>
<feature type="transmembrane region" description="Helical" evidence="9">
    <location>
        <begin position="51"/>
        <end position="69"/>
    </location>
</feature>
<keyword evidence="4 9" id="KW-0997">Cell inner membrane</keyword>
<feature type="domain" description="Tripartite ATP-independent periplasmic transporters DctQ component" evidence="10">
    <location>
        <begin position="25"/>
        <end position="155"/>
    </location>
</feature>
<comment type="subcellular location">
    <subcellularLocation>
        <location evidence="1 9">Cell inner membrane</location>
        <topology evidence="1 9">Multi-pass membrane protein</topology>
    </subcellularLocation>
</comment>
<feature type="transmembrane region" description="Helical" evidence="9">
    <location>
        <begin position="131"/>
        <end position="151"/>
    </location>
</feature>
<keyword evidence="12" id="KW-1185">Reference proteome</keyword>
<dbReference type="InterPro" id="IPR007387">
    <property type="entry name" value="TRAP_DctQ"/>
</dbReference>
<organism evidence="11 12">
    <name type="scientific">Rhodoplanes azumiensis</name>
    <dbReference type="NCBI Taxonomy" id="1897628"/>
    <lineage>
        <taxon>Bacteria</taxon>
        <taxon>Pseudomonadati</taxon>
        <taxon>Pseudomonadota</taxon>
        <taxon>Alphaproteobacteria</taxon>
        <taxon>Hyphomicrobiales</taxon>
        <taxon>Nitrobacteraceae</taxon>
        <taxon>Rhodoplanes</taxon>
    </lineage>
</organism>
<reference evidence="12" key="1">
    <citation type="journal article" date="2019" name="Int. J. Syst. Evol. Microbiol.">
        <title>The Global Catalogue of Microorganisms (GCM) 10K type strain sequencing project: providing services to taxonomists for standard genome sequencing and annotation.</title>
        <authorList>
            <consortium name="The Broad Institute Genomics Platform"/>
            <consortium name="The Broad Institute Genome Sequencing Center for Infectious Disease"/>
            <person name="Wu L."/>
            <person name="Ma J."/>
        </authorList>
    </citation>
    <scope>NUCLEOTIDE SEQUENCE [LARGE SCALE GENOMIC DNA]</scope>
    <source>
        <strain evidence="12">CGMCC 1.6774</strain>
    </source>
</reference>
<evidence type="ECO:0000256" key="1">
    <source>
        <dbReference type="ARBA" id="ARBA00004429"/>
    </source>
</evidence>
<accession>A0ABW5AJE9</accession>
<evidence type="ECO:0000259" key="10">
    <source>
        <dbReference type="Pfam" id="PF04290"/>
    </source>
</evidence>
<comment type="function">
    <text evidence="9">Part of the tripartite ATP-independent periplasmic (TRAP) transport system.</text>
</comment>
<dbReference type="InterPro" id="IPR055348">
    <property type="entry name" value="DctQ"/>
</dbReference>
<gene>
    <name evidence="11" type="ORF">ACFSOX_11550</name>
</gene>
<evidence type="ECO:0000256" key="5">
    <source>
        <dbReference type="ARBA" id="ARBA00022692"/>
    </source>
</evidence>
<protein>
    <recommendedName>
        <fullName evidence="9">TRAP transporter small permease protein</fullName>
    </recommendedName>
</protein>
<keyword evidence="6 9" id="KW-1133">Transmembrane helix</keyword>
<comment type="subunit">
    <text evidence="9">The complex comprises the extracytoplasmic solute receptor protein and the two transmembrane proteins.</text>
</comment>
<dbReference type="RefSeq" id="WP_378477962.1">
    <property type="nucleotide sequence ID" value="NZ_JBHUIW010000011.1"/>
</dbReference>
<dbReference type="PANTHER" id="PTHR35011:SF2">
    <property type="entry name" value="2,3-DIKETO-L-GULONATE TRAP TRANSPORTER SMALL PERMEASE PROTEIN YIAM"/>
    <property type="match status" value="1"/>
</dbReference>
<keyword evidence="5 9" id="KW-0812">Transmembrane</keyword>
<dbReference type="EMBL" id="JBHUIW010000011">
    <property type="protein sequence ID" value="MFD2182791.1"/>
    <property type="molecule type" value="Genomic_DNA"/>
</dbReference>
<evidence type="ECO:0000256" key="7">
    <source>
        <dbReference type="ARBA" id="ARBA00023136"/>
    </source>
</evidence>
<evidence type="ECO:0000256" key="9">
    <source>
        <dbReference type="RuleBase" id="RU369079"/>
    </source>
</evidence>
<evidence type="ECO:0000256" key="3">
    <source>
        <dbReference type="ARBA" id="ARBA00022475"/>
    </source>
</evidence>
<evidence type="ECO:0000313" key="11">
    <source>
        <dbReference type="EMBL" id="MFD2182791.1"/>
    </source>
</evidence>
<evidence type="ECO:0000256" key="4">
    <source>
        <dbReference type="ARBA" id="ARBA00022519"/>
    </source>
</evidence>
<sequence length="169" mass="19108">MFARALDAIRIVEKTFVAIVLIAMSFLYFVNVMVRYFSAELATELAWIDEATLFGLAWLVFVGLGLALERRRHIAMTVLIDQLRGSVARLVRIAINLTGLVFCLIFTKFSFDLAAFIYRSGQISPTLGTTMLWLYAPLPVGFALLSLRYLLELAGLQSRFLIRDVLQDH</sequence>
<comment type="similarity">
    <text evidence="8 9">Belongs to the TRAP transporter small permease family.</text>
</comment>
<feature type="transmembrane region" description="Helical" evidence="9">
    <location>
        <begin position="12"/>
        <end position="31"/>
    </location>
</feature>
<keyword evidence="2 9" id="KW-0813">Transport</keyword>
<dbReference type="Pfam" id="PF04290">
    <property type="entry name" value="DctQ"/>
    <property type="match status" value="1"/>
</dbReference>
<evidence type="ECO:0000256" key="6">
    <source>
        <dbReference type="ARBA" id="ARBA00022989"/>
    </source>
</evidence>
<name>A0ABW5AJE9_9BRAD</name>
<dbReference type="PANTHER" id="PTHR35011">
    <property type="entry name" value="2,3-DIKETO-L-GULONATE TRAP TRANSPORTER SMALL PERMEASE PROTEIN YIAM"/>
    <property type="match status" value="1"/>
</dbReference>
<feature type="transmembrane region" description="Helical" evidence="9">
    <location>
        <begin position="90"/>
        <end position="111"/>
    </location>
</feature>
<evidence type="ECO:0000256" key="2">
    <source>
        <dbReference type="ARBA" id="ARBA00022448"/>
    </source>
</evidence>
<evidence type="ECO:0000313" key="12">
    <source>
        <dbReference type="Proteomes" id="UP001597314"/>
    </source>
</evidence>
<evidence type="ECO:0000256" key="8">
    <source>
        <dbReference type="ARBA" id="ARBA00038436"/>
    </source>
</evidence>
<proteinExistence type="inferred from homology"/>